<feature type="region of interest" description="Disordered" evidence="8">
    <location>
        <begin position="70"/>
        <end position="98"/>
    </location>
</feature>
<evidence type="ECO:0000256" key="2">
    <source>
        <dbReference type="ARBA" id="ARBA00007518"/>
    </source>
</evidence>
<dbReference type="PANTHER" id="PTHR11250:SF0">
    <property type="entry name" value="TACHYKININ PRECURSOR 1"/>
    <property type="match status" value="1"/>
</dbReference>
<dbReference type="Proteomes" id="UP000695026">
    <property type="component" value="Unplaced"/>
</dbReference>
<dbReference type="PANTHER" id="PTHR11250">
    <property type="entry name" value="TACHYKININ"/>
    <property type="match status" value="1"/>
</dbReference>
<keyword evidence="3" id="KW-0964">Secreted</keyword>
<evidence type="ECO:0000256" key="4">
    <source>
        <dbReference type="ARBA" id="ARBA00022685"/>
    </source>
</evidence>
<dbReference type="OMA" id="GQMSHKR"/>
<keyword evidence="6" id="KW-0027">Amidation</keyword>
<dbReference type="KEGG" id="pbi:103049882"/>
<reference evidence="11" key="1">
    <citation type="submission" date="2025-08" db="UniProtKB">
        <authorList>
            <consortium name="RefSeq"/>
        </authorList>
    </citation>
    <scope>IDENTIFICATION</scope>
    <source>
        <tissue evidence="11">Liver</tissue>
    </source>
</reference>
<evidence type="ECO:0000256" key="7">
    <source>
        <dbReference type="ARBA" id="ARBA00023320"/>
    </source>
</evidence>
<evidence type="ECO:0000256" key="3">
    <source>
        <dbReference type="ARBA" id="ARBA00022525"/>
    </source>
</evidence>
<evidence type="ECO:0000256" key="1">
    <source>
        <dbReference type="ARBA" id="ARBA00004613"/>
    </source>
</evidence>
<dbReference type="AlphaFoldDB" id="A0A9F2NB85"/>
<dbReference type="GO" id="GO:0007217">
    <property type="term" value="P:tachykinin receptor signaling pathway"/>
    <property type="evidence" value="ECO:0007669"/>
    <property type="project" value="InterPro"/>
</dbReference>
<evidence type="ECO:0000256" key="6">
    <source>
        <dbReference type="ARBA" id="ARBA00022815"/>
    </source>
</evidence>
<evidence type="ECO:0000313" key="10">
    <source>
        <dbReference type="Proteomes" id="UP000695026"/>
    </source>
</evidence>
<dbReference type="GeneID" id="103049882"/>
<comment type="similarity">
    <text evidence="2">Belongs to the tachykinin family.</text>
</comment>
<keyword evidence="5 9" id="KW-0732">Signal</keyword>
<keyword evidence="4" id="KW-0165">Cleavage on pair of basic residues</keyword>
<dbReference type="GO" id="GO:0007218">
    <property type="term" value="P:neuropeptide signaling pathway"/>
    <property type="evidence" value="ECO:0007669"/>
    <property type="project" value="UniProtKB-KW"/>
</dbReference>
<dbReference type="OrthoDB" id="9936276at2759"/>
<proteinExistence type="inferred from homology"/>
<gene>
    <name evidence="11" type="primary">TAC1</name>
</gene>
<feature type="chain" id="PRO_5039897999" evidence="9">
    <location>
        <begin position="20"/>
        <end position="98"/>
    </location>
</feature>
<dbReference type="PRINTS" id="PR01829">
    <property type="entry name" value="PROTACHYKNIN"/>
</dbReference>
<organism evidence="10 11">
    <name type="scientific">Python bivittatus</name>
    <name type="common">Burmese python</name>
    <name type="synonym">Python molurus bivittatus</name>
    <dbReference type="NCBI Taxonomy" id="176946"/>
    <lineage>
        <taxon>Eukaryota</taxon>
        <taxon>Metazoa</taxon>
        <taxon>Chordata</taxon>
        <taxon>Craniata</taxon>
        <taxon>Vertebrata</taxon>
        <taxon>Euteleostomi</taxon>
        <taxon>Lepidosauria</taxon>
        <taxon>Squamata</taxon>
        <taxon>Bifurcata</taxon>
        <taxon>Unidentata</taxon>
        <taxon>Episquamata</taxon>
        <taxon>Toxicofera</taxon>
        <taxon>Serpentes</taxon>
        <taxon>Henophidia</taxon>
        <taxon>Pythonidae</taxon>
        <taxon>Python</taxon>
    </lineage>
</organism>
<keyword evidence="7" id="KW-0527">Neuropeptide</keyword>
<sequence>MKFLLILTALFLASAQAMGEDLEDQHELSYWADWSDGGEQNQEKLPLPIEHYLQRIARRPRPQQFYGLMGKRDAGYSPLSHKRSSEWSEPQMFQRRRK</sequence>
<dbReference type="InterPro" id="IPR013055">
    <property type="entry name" value="Tachy_Neuro_lke_CS"/>
</dbReference>
<dbReference type="PROSITE" id="PS00267">
    <property type="entry name" value="TACHYKININ"/>
    <property type="match status" value="1"/>
</dbReference>
<comment type="subcellular location">
    <subcellularLocation>
        <location evidence="1">Secreted</location>
    </subcellularLocation>
</comment>
<dbReference type="InterPro" id="IPR008216">
    <property type="entry name" value="Tachykinin_fam"/>
</dbReference>
<accession>A0A9F2NB85</accession>
<dbReference type="GO" id="GO:0005576">
    <property type="term" value="C:extracellular region"/>
    <property type="evidence" value="ECO:0007669"/>
    <property type="project" value="UniProtKB-SubCell"/>
</dbReference>
<name>A0A9F2NB85_PYTBI</name>
<dbReference type="CTD" id="6863"/>
<protein>
    <submittedName>
        <fullName evidence="11">Protachykinin-1</fullName>
    </submittedName>
</protein>
<dbReference type="RefSeq" id="XP_007425338.1">
    <property type="nucleotide sequence ID" value="XM_007425276.3"/>
</dbReference>
<evidence type="ECO:0000256" key="8">
    <source>
        <dbReference type="SAM" id="MobiDB-lite"/>
    </source>
</evidence>
<feature type="signal peptide" evidence="9">
    <location>
        <begin position="1"/>
        <end position="19"/>
    </location>
</feature>
<evidence type="ECO:0000313" key="11">
    <source>
        <dbReference type="RefSeq" id="XP_007425338.1"/>
    </source>
</evidence>
<keyword evidence="10" id="KW-1185">Reference proteome</keyword>
<evidence type="ECO:0000256" key="9">
    <source>
        <dbReference type="SAM" id="SignalP"/>
    </source>
</evidence>
<evidence type="ECO:0000256" key="5">
    <source>
        <dbReference type="ARBA" id="ARBA00022729"/>
    </source>
</evidence>